<accession>A0ACB6ZEB8</accession>
<dbReference type="Proteomes" id="UP000886501">
    <property type="component" value="Unassembled WGS sequence"/>
</dbReference>
<comment type="caution">
    <text evidence="1">The sequence shown here is derived from an EMBL/GenBank/DDBJ whole genome shotgun (WGS) entry which is preliminary data.</text>
</comment>
<evidence type="ECO:0000313" key="1">
    <source>
        <dbReference type="EMBL" id="KAF9647976.1"/>
    </source>
</evidence>
<sequence length="179" mass="18191">MYSTLFATTLVFALAVLCVRADFDVATVELTQCKPAILAWPNTNGPYNVIIVSFDNPCGDALVDFGDQNTNTYQWSKVNLPAGSKVQVSILDANDLEGWSGPITVKSSDDSSCLPSKGTPASSSVSKPPTPPSSATSHSPSATIVGAANAGLMSGGASMLHFSGAAVAAAVLGALAALL</sequence>
<organism evidence="1 2">
    <name type="scientific">Thelephora ganbajun</name>
    <name type="common">Ganba fungus</name>
    <dbReference type="NCBI Taxonomy" id="370292"/>
    <lineage>
        <taxon>Eukaryota</taxon>
        <taxon>Fungi</taxon>
        <taxon>Dikarya</taxon>
        <taxon>Basidiomycota</taxon>
        <taxon>Agaricomycotina</taxon>
        <taxon>Agaricomycetes</taxon>
        <taxon>Thelephorales</taxon>
        <taxon>Thelephoraceae</taxon>
        <taxon>Thelephora</taxon>
    </lineage>
</organism>
<name>A0ACB6ZEB8_THEGA</name>
<dbReference type="EMBL" id="MU118022">
    <property type="protein sequence ID" value="KAF9647976.1"/>
    <property type="molecule type" value="Genomic_DNA"/>
</dbReference>
<proteinExistence type="predicted"/>
<reference evidence="1" key="1">
    <citation type="submission" date="2019-10" db="EMBL/GenBank/DDBJ databases">
        <authorList>
            <consortium name="DOE Joint Genome Institute"/>
            <person name="Kuo A."/>
            <person name="Miyauchi S."/>
            <person name="Kiss E."/>
            <person name="Drula E."/>
            <person name="Kohler A."/>
            <person name="Sanchez-Garcia M."/>
            <person name="Andreopoulos B."/>
            <person name="Barry K.W."/>
            <person name="Bonito G."/>
            <person name="Buee M."/>
            <person name="Carver A."/>
            <person name="Chen C."/>
            <person name="Cichocki N."/>
            <person name="Clum A."/>
            <person name="Culley D."/>
            <person name="Crous P.W."/>
            <person name="Fauchery L."/>
            <person name="Girlanda M."/>
            <person name="Hayes R."/>
            <person name="Keri Z."/>
            <person name="Labutti K."/>
            <person name="Lipzen A."/>
            <person name="Lombard V."/>
            <person name="Magnuson J."/>
            <person name="Maillard F."/>
            <person name="Morin E."/>
            <person name="Murat C."/>
            <person name="Nolan M."/>
            <person name="Ohm R."/>
            <person name="Pangilinan J."/>
            <person name="Pereira M."/>
            <person name="Perotto S."/>
            <person name="Peter M."/>
            <person name="Riley R."/>
            <person name="Sitrit Y."/>
            <person name="Stielow B."/>
            <person name="Szollosi G."/>
            <person name="Zifcakova L."/>
            <person name="Stursova M."/>
            <person name="Spatafora J.W."/>
            <person name="Tedersoo L."/>
            <person name="Vaario L.-M."/>
            <person name="Yamada A."/>
            <person name="Yan M."/>
            <person name="Wang P."/>
            <person name="Xu J."/>
            <person name="Bruns T."/>
            <person name="Baldrian P."/>
            <person name="Vilgalys R."/>
            <person name="Henrissat B."/>
            <person name="Grigoriev I.V."/>
            <person name="Hibbett D."/>
            <person name="Nagy L.G."/>
            <person name="Martin F.M."/>
        </authorList>
    </citation>
    <scope>NUCLEOTIDE SEQUENCE</scope>
    <source>
        <strain evidence="1">P2</strain>
    </source>
</reference>
<reference evidence="1" key="2">
    <citation type="journal article" date="2020" name="Nat. Commun.">
        <title>Large-scale genome sequencing of mycorrhizal fungi provides insights into the early evolution of symbiotic traits.</title>
        <authorList>
            <person name="Miyauchi S."/>
            <person name="Kiss E."/>
            <person name="Kuo A."/>
            <person name="Drula E."/>
            <person name="Kohler A."/>
            <person name="Sanchez-Garcia M."/>
            <person name="Morin E."/>
            <person name="Andreopoulos B."/>
            <person name="Barry K.W."/>
            <person name="Bonito G."/>
            <person name="Buee M."/>
            <person name="Carver A."/>
            <person name="Chen C."/>
            <person name="Cichocki N."/>
            <person name="Clum A."/>
            <person name="Culley D."/>
            <person name="Crous P.W."/>
            <person name="Fauchery L."/>
            <person name="Girlanda M."/>
            <person name="Hayes R.D."/>
            <person name="Keri Z."/>
            <person name="LaButti K."/>
            <person name="Lipzen A."/>
            <person name="Lombard V."/>
            <person name="Magnuson J."/>
            <person name="Maillard F."/>
            <person name="Murat C."/>
            <person name="Nolan M."/>
            <person name="Ohm R.A."/>
            <person name="Pangilinan J."/>
            <person name="Pereira M.F."/>
            <person name="Perotto S."/>
            <person name="Peter M."/>
            <person name="Pfister S."/>
            <person name="Riley R."/>
            <person name="Sitrit Y."/>
            <person name="Stielow J.B."/>
            <person name="Szollosi G."/>
            <person name="Zifcakova L."/>
            <person name="Stursova M."/>
            <person name="Spatafora J.W."/>
            <person name="Tedersoo L."/>
            <person name="Vaario L.M."/>
            <person name="Yamada A."/>
            <person name="Yan M."/>
            <person name="Wang P."/>
            <person name="Xu J."/>
            <person name="Bruns T."/>
            <person name="Baldrian P."/>
            <person name="Vilgalys R."/>
            <person name="Dunand C."/>
            <person name="Henrissat B."/>
            <person name="Grigoriev I.V."/>
            <person name="Hibbett D."/>
            <person name="Nagy L.G."/>
            <person name="Martin F.M."/>
        </authorList>
    </citation>
    <scope>NUCLEOTIDE SEQUENCE</scope>
    <source>
        <strain evidence="1">P2</strain>
    </source>
</reference>
<gene>
    <name evidence="1" type="ORF">BDM02DRAFT_3129388</name>
</gene>
<keyword evidence="2" id="KW-1185">Reference proteome</keyword>
<evidence type="ECO:0000313" key="2">
    <source>
        <dbReference type="Proteomes" id="UP000886501"/>
    </source>
</evidence>
<protein>
    <submittedName>
        <fullName evidence="1">Uncharacterized protein</fullName>
    </submittedName>
</protein>